<dbReference type="EMBL" id="CP017305">
    <property type="protein sequence ID" value="AOS85050.1"/>
    <property type="molecule type" value="Genomic_DNA"/>
</dbReference>
<keyword evidence="6 7" id="KW-0472">Membrane</keyword>
<dbReference type="Proteomes" id="UP000095185">
    <property type="component" value="Chromosome"/>
</dbReference>
<comment type="similarity">
    <text evidence="2">Belongs to the DoxX family.</text>
</comment>
<evidence type="ECO:0000256" key="4">
    <source>
        <dbReference type="ARBA" id="ARBA00022692"/>
    </source>
</evidence>
<evidence type="ECO:0000256" key="2">
    <source>
        <dbReference type="ARBA" id="ARBA00006679"/>
    </source>
</evidence>
<dbReference type="RefSeq" id="WP_069811516.1">
    <property type="nucleotide sequence ID" value="NZ_CP017305.1"/>
</dbReference>
<evidence type="ECO:0000256" key="7">
    <source>
        <dbReference type="SAM" id="Phobius"/>
    </source>
</evidence>
<dbReference type="PANTHER" id="PTHR33452:SF1">
    <property type="entry name" value="INNER MEMBRANE PROTEIN YPHA-RELATED"/>
    <property type="match status" value="1"/>
</dbReference>
<dbReference type="AlphaFoldDB" id="A0A1D8D1M7"/>
<feature type="transmembrane region" description="Helical" evidence="7">
    <location>
        <begin position="9"/>
        <end position="34"/>
    </location>
</feature>
<gene>
    <name evidence="8" type="ORF">BIU88_07385</name>
</gene>
<evidence type="ECO:0000256" key="5">
    <source>
        <dbReference type="ARBA" id="ARBA00022989"/>
    </source>
</evidence>
<reference evidence="8" key="1">
    <citation type="submission" date="2016-09" db="EMBL/GenBank/DDBJ databases">
        <title>Genome sequence of Chlorobaculum limnaeum.</title>
        <authorList>
            <person name="Liu Z."/>
            <person name="Tank M."/>
            <person name="Bryant D.A."/>
        </authorList>
    </citation>
    <scope>NUCLEOTIDE SEQUENCE [LARGE SCALE GENOMIC DNA]</scope>
    <source>
        <strain evidence="8">DSM 1677</strain>
    </source>
</reference>
<evidence type="ECO:0000256" key="6">
    <source>
        <dbReference type="ARBA" id="ARBA00023136"/>
    </source>
</evidence>
<keyword evidence="3" id="KW-1003">Cell membrane</keyword>
<feature type="transmembrane region" description="Helical" evidence="7">
    <location>
        <begin position="46"/>
        <end position="67"/>
    </location>
</feature>
<dbReference type="InterPro" id="IPR032808">
    <property type="entry name" value="DoxX"/>
</dbReference>
<feature type="transmembrane region" description="Helical" evidence="7">
    <location>
        <begin position="74"/>
        <end position="94"/>
    </location>
</feature>
<dbReference type="KEGG" id="clz:BIU88_07385"/>
<evidence type="ECO:0000313" key="8">
    <source>
        <dbReference type="EMBL" id="AOS85050.1"/>
    </source>
</evidence>
<comment type="subcellular location">
    <subcellularLocation>
        <location evidence="1">Cell membrane</location>
        <topology evidence="1">Multi-pass membrane protein</topology>
    </subcellularLocation>
</comment>
<dbReference type="InterPro" id="IPR051907">
    <property type="entry name" value="DoxX-like_oxidoreductase"/>
</dbReference>
<keyword evidence="9" id="KW-1185">Reference proteome</keyword>
<keyword evidence="4 7" id="KW-0812">Transmembrane</keyword>
<dbReference type="OrthoDB" id="280866at2"/>
<dbReference type="GO" id="GO:0005886">
    <property type="term" value="C:plasma membrane"/>
    <property type="evidence" value="ECO:0007669"/>
    <property type="project" value="UniProtKB-SubCell"/>
</dbReference>
<dbReference type="STRING" id="274537.BIU88_07385"/>
<proteinExistence type="inferred from homology"/>
<name>A0A1D8D1M7_CHLLM</name>
<dbReference type="PANTHER" id="PTHR33452">
    <property type="entry name" value="OXIDOREDUCTASE CATD-RELATED"/>
    <property type="match status" value="1"/>
</dbReference>
<keyword evidence="5 7" id="KW-1133">Transmembrane helix</keyword>
<accession>A0A1D8D1M7</accession>
<evidence type="ECO:0000256" key="1">
    <source>
        <dbReference type="ARBA" id="ARBA00004651"/>
    </source>
</evidence>
<evidence type="ECO:0000256" key="3">
    <source>
        <dbReference type="ARBA" id="ARBA00022475"/>
    </source>
</evidence>
<dbReference type="Pfam" id="PF07681">
    <property type="entry name" value="DoxX"/>
    <property type="match status" value="1"/>
</dbReference>
<protein>
    <submittedName>
        <fullName evidence="8">GntR family transcriptional regulator</fullName>
    </submittedName>
</protein>
<feature type="transmembrane region" description="Helical" evidence="7">
    <location>
        <begin position="106"/>
        <end position="125"/>
    </location>
</feature>
<evidence type="ECO:0000313" key="9">
    <source>
        <dbReference type="Proteomes" id="UP000095185"/>
    </source>
</evidence>
<sequence length="133" mass="14426">MNNNDLGKLLIRLCVGGLMLFHGVHKLIHGYGFIAGKLKAAGLPQWLVAGVPMGEVIAPLLIVLGFYTRPAALVEAFLMGMAVWLVHMGQLTSLDQHGGYALELQAFYFFGSIAIFFLGAGRYSVTKGMGQWN</sequence>
<organism evidence="8 9">
    <name type="scientific">Chlorobaculum limnaeum</name>
    <dbReference type="NCBI Taxonomy" id="274537"/>
    <lineage>
        <taxon>Bacteria</taxon>
        <taxon>Pseudomonadati</taxon>
        <taxon>Chlorobiota</taxon>
        <taxon>Chlorobiia</taxon>
        <taxon>Chlorobiales</taxon>
        <taxon>Chlorobiaceae</taxon>
        <taxon>Chlorobaculum</taxon>
    </lineage>
</organism>